<organism evidence="2 3">
    <name type="scientific">Novosphingobium fluoreni</name>
    <dbReference type="NCBI Taxonomy" id="1391222"/>
    <lineage>
        <taxon>Bacteria</taxon>
        <taxon>Pseudomonadati</taxon>
        <taxon>Pseudomonadota</taxon>
        <taxon>Alphaproteobacteria</taxon>
        <taxon>Sphingomonadales</taxon>
        <taxon>Sphingomonadaceae</taxon>
        <taxon>Novosphingobium</taxon>
    </lineage>
</organism>
<sequence length="250" mass="26566">MTAANIRGSIPTPLKLIPLVVISLMAGCAKKVPPPPPPPVVVIPPQPQPPMGAQENMRIPEAAPDGTRKTVNSSVSTAQAVWNLRSAYNVAALNCVDAKYNPVLEGYKSFLKVHDKSLDKADAELKKNFNGAFGKSGTRERETYQTQVYNFFSVPPVKASFCDAAMQLATEIAVLPAGQLEAYAPMGLSKFEAPFMAFFNAYDQYRADLAAWQAKYGGIVVVAPNQAQNSAGPPAGAVSGVSTGTVARPQ</sequence>
<dbReference type="PROSITE" id="PS51257">
    <property type="entry name" value="PROKAR_LIPOPROTEIN"/>
    <property type="match status" value="1"/>
</dbReference>
<feature type="region of interest" description="Disordered" evidence="1">
    <location>
        <begin position="228"/>
        <end position="250"/>
    </location>
</feature>
<feature type="compositionally biased region" description="Polar residues" evidence="1">
    <location>
        <begin position="240"/>
        <end position="250"/>
    </location>
</feature>
<comment type="caution">
    <text evidence="2">The sequence shown here is derived from an EMBL/GenBank/DDBJ whole genome shotgun (WGS) entry which is preliminary data.</text>
</comment>
<evidence type="ECO:0000313" key="2">
    <source>
        <dbReference type="EMBL" id="MBB3939339.1"/>
    </source>
</evidence>
<dbReference type="Proteomes" id="UP000561459">
    <property type="component" value="Unassembled WGS sequence"/>
</dbReference>
<evidence type="ECO:0000313" key="3">
    <source>
        <dbReference type="Proteomes" id="UP000561459"/>
    </source>
</evidence>
<reference evidence="2 3" key="1">
    <citation type="submission" date="2020-08" db="EMBL/GenBank/DDBJ databases">
        <title>Genomic Encyclopedia of Type Strains, Phase IV (KMG-IV): sequencing the most valuable type-strain genomes for metagenomic binning, comparative biology and taxonomic classification.</title>
        <authorList>
            <person name="Goeker M."/>
        </authorList>
    </citation>
    <scope>NUCLEOTIDE SEQUENCE [LARGE SCALE GENOMIC DNA]</scope>
    <source>
        <strain evidence="2 3">DSM 27568</strain>
    </source>
</reference>
<name>A0A7W6C0B5_9SPHN</name>
<keyword evidence="3" id="KW-1185">Reference proteome</keyword>
<accession>A0A7W6C0B5</accession>
<protein>
    <submittedName>
        <fullName evidence="2">Uncharacterized protein</fullName>
    </submittedName>
</protein>
<gene>
    <name evidence="2" type="ORF">GGR39_000979</name>
</gene>
<dbReference type="RefSeq" id="WP_183616130.1">
    <property type="nucleotide sequence ID" value="NZ_JACIDY010000002.1"/>
</dbReference>
<evidence type="ECO:0000256" key="1">
    <source>
        <dbReference type="SAM" id="MobiDB-lite"/>
    </source>
</evidence>
<proteinExistence type="predicted"/>
<dbReference type="EMBL" id="JACIDY010000002">
    <property type="protein sequence ID" value="MBB3939339.1"/>
    <property type="molecule type" value="Genomic_DNA"/>
</dbReference>
<dbReference type="AlphaFoldDB" id="A0A7W6C0B5"/>